<accession>A0A9J6E8E7</accession>
<dbReference type="EMBL" id="JABSTU010000005">
    <property type="protein sequence ID" value="KAH8030497.1"/>
    <property type="molecule type" value="Genomic_DNA"/>
</dbReference>
<feature type="transmembrane region" description="Helical" evidence="9">
    <location>
        <begin position="73"/>
        <end position="91"/>
    </location>
</feature>
<sequence>MNRLSRVLHHEMLEHVLFSPVSFFDATPRGRILNRFTADLNDVDIRMAVLGRQTIQNSLVALSRLAVIGTESIAVIVIGLVVLVIFAVGLVKKADAYLQCVRRLFHEAVDAATARNVENAVSLRTVAFRTAARRQGAAVSVLVVVTKTQLPMAGGRTAQRAAAGESRLRSSWVADLNATRYIRSAHFSRMLQHVTETVDSLTIVRVFRMTERFYAHFCHLADQNLRVSLASVTCSRLTRTFAVAVQPGSRALHAGVHRRRNRHG</sequence>
<evidence type="ECO:0000256" key="1">
    <source>
        <dbReference type="ARBA" id="ARBA00004127"/>
    </source>
</evidence>
<name>A0A9J6E8E7_RHIMP</name>
<evidence type="ECO:0000259" key="10">
    <source>
        <dbReference type="PROSITE" id="PS50929"/>
    </source>
</evidence>
<evidence type="ECO:0000256" key="8">
    <source>
        <dbReference type="ARBA" id="ARBA00023136"/>
    </source>
</evidence>
<evidence type="ECO:0000313" key="11">
    <source>
        <dbReference type="EMBL" id="KAH8030497.1"/>
    </source>
</evidence>
<dbReference type="InterPro" id="IPR036640">
    <property type="entry name" value="ABC1_TM_sf"/>
</dbReference>
<keyword evidence="2" id="KW-0813">Transport</keyword>
<evidence type="ECO:0000256" key="9">
    <source>
        <dbReference type="SAM" id="Phobius"/>
    </source>
</evidence>
<evidence type="ECO:0000256" key="7">
    <source>
        <dbReference type="ARBA" id="ARBA00022989"/>
    </source>
</evidence>
<evidence type="ECO:0000256" key="2">
    <source>
        <dbReference type="ARBA" id="ARBA00022448"/>
    </source>
</evidence>
<dbReference type="Pfam" id="PF00664">
    <property type="entry name" value="ABC_membrane"/>
    <property type="match status" value="1"/>
</dbReference>
<keyword evidence="6" id="KW-0067">ATP-binding</keyword>
<dbReference type="InterPro" id="IPR011527">
    <property type="entry name" value="ABC1_TM_dom"/>
</dbReference>
<evidence type="ECO:0000256" key="5">
    <source>
        <dbReference type="ARBA" id="ARBA00022741"/>
    </source>
</evidence>
<keyword evidence="5" id="KW-0547">Nucleotide-binding</keyword>
<dbReference type="GO" id="GO:0012505">
    <property type="term" value="C:endomembrane system"/>
    <property type="evidence" value="ECO:0007669"/>
    <property type="project" value="UniProtKB-SubCell"/>
</dbReference>
<dbReference type="GO" id="GO:0005524">
    <property type="term" value="F:ATP binding"/>
    <property type="evidence" value="ECO:0007669"/>
    <property type="project" value="UniProtKB-KW"/>
</dbReference>
<dbReference type="PANTHER" id="PTHR24223">
    <property type="entry name" value="ATP-BINDING CASSETTE SUB-FAMILY C"/>
    <property type="match status" value="1"/>
</dbReference>
<organism evidence="11 12">
    <name type="scientific">Rhipicephalus microplus</name>
    <name type="common">Cattle tick</name>
    <name type="synonym">Boophilus microplus</name>
    <dbReference type="NCBI Taxonomy" id="6941"/>
    <lineage>
        <taxon>Eukaryota</taxon>
        <taxon>Metazoa</taxon>
        <taxon>Ecdysozoa</taxon>
        <taxon>Arthropoda</taxon>
        <taxon>Chelicerata</taxon>
        <taxon>Arachnida</taxon>
        <taxon>Acari</taxon>
        <taxon>Parasitiformes</taxon>
        <taxon>Ixodida</taxon>
        <taxon>Ixodoidea</taxon>
        <taxon>Ixodidae</taxon>
        <taxon>Rhipicephalinae</taxon>
        <taxon>Rhipicephalus</taxon>
        <taxon>Boophilus</taxon>
    </lineage>
</organism>
<dbReference type="SUPFAM" id="SSF90123">
    <property type="entry name" value="ABC transporter transmembrane region"/>
    <property type="match status" value="2"/>
</dbReference>
<comment type="caution">
    <text evidence="11">The sequence shown here is derived from an EMBL/GenBank/DDBJ whole genome shotgun (WGS) entry which is preliminary data.</text>
</comment>
<keyword evidence="12" id="KW-1185">Reference proteome</keyword>
<keyword evidence="7 9" id="KW-1133">Transmembrane helix</keyword>
<dbReference type="InterPro" id="IPR050173">
    <property type="entry name" value="ABC_transporter_C-like"/>
</dbReference>
<gene>
    <name evidence="11" type="ORF">HPB51_007517</name>
</gene>
<protein>
    <recommendedName>
        <fullName evidence="10">ABC transmembrane type-1 domain-containing protein</fullName>
    </recommendedName>
</protein>
<reference evidence="11" key="1">
    <citation type="journal article" date="2020" name="Cell">
        <title>Large-Scale Comparative Analyses of Tick Genomes Elucidate Their Genetic Diversity and Vector Capacities.</title>
        <authorList>
            <consortium name="Tick Genome and Microbiome Consortium (TIGMIC)"/>
            <person name="Jia N."/>
            <person name="Wang J."/>
            <person name="Shi W."/>
            <person name="Du L."/>
            <person name="Sun Y."/>
            <person name="Zhan W."/>
            <person name="Jiang J.F."/>
            <person name="Wang Q."/>
            <person name="Zhang B."/>
            <person name="Ji P."/>
            <person name="Bell-Sakyi L."/>
            <person name="Cui X.M."/>
            <person name="Yuan T.T."/>
            <person name="Jiang B.G."/>
            <person name="Yang W.F."/>
            <person name="Lam T.T."/>
            <person name="Chang Q.C."/>
            <person name="Ding S.J."/>
            <person name="Wang X.J."/>
            <person name="Zhu J.G."/>
            <person name="Ruan X.D."/>
            <person name="Zhao L."/>
            <person name="Wei J.T."/>
            <person name="Ye R.Z."/>
            <person name="Que T.C."/>
            <person name="Du C.H."/>
            <person name="Zhou Y.H."/>
            <person name="Cheng J.X."/>
            <person name="Dai P.F."/>
            <person name="Guo W.B."/>
            <person name="Han X.H."/>
            <person name="Huang E.J."/>
            <person name="Li L.F."/>
            <person name="Wei W."/>
            <person name="Gao Y.C."/>
            <person name="Liu J.Z."/>
            <person name="Shao H.Z."/>
            <person name="Wang X."/>
            <person name="Wang C.C."/>
            <person name="Yang T.C."/>
            <person name="Huo Q.B."/>
            <person name="Li W."/>
            <person name="Chen H.Y."/>
            <person name="Chen S.E."/>
            <person name="Zhou L.G."/>
            <person name="Ni X.B."/>
            <person name="Tian J.H."/>
            <person name="Sheng Y."/>
            <person name="Liu T."/>
            <person name="Pan Y.S."/>
            <person name="Xia L.Y."/>
            <person name="Li J."/>
            <person name="Zhao F."/>
            <person name="Cao W.C."/>
        </authorList>
    </citation>
    <scope>NUCLEOTIDE SEQUENCE</scope>
    <source>
        <strain evidence="11">Rmic-2018</strain>
    </source>
</reference>
<feature type="domain" description="ABC transmembrane type-1" evidence="10">
    <location>
        <begin position="1"/>
        <end position="128"/>
    </location>
</feature>
<keyword evidence="4" id="KW-0677">Repeat</keyword>
<dbReference type="VEuPathDB" id="VectorBase:LOC119165527"/>
<dbReference type="GO" id="GO:0140359">
    <property type="term" value="F:ABC-type transporter activity"/>
    <property type="evidence" value="ECO:0007669"/>
    <property type="project" value="InterPro"/>
</dbReference>
<dbReference type="Gene3D" id="1.20.1560.10">
    <property type="entry name" value="ABC transporter type 1, transmembrane domain"/>
    <property type="match status" value="2"/>
</dbReference>
<reference evidence="11" key="2">
    <citation type="submission" date="2021-09" db="EMBL/GenBank/DDBJ databases">
        <authorList>
            <person name="Jia N."/>
            <person name="Wang J."/>
            <person name="Shi W."/>
            <person name="Du L."/>
            <person name="Sun Y."/>
            <person name="Zhan W."/>
            <person name="Jiang J."/>
            <person name="Wang Q."/>
            <person name="Zhang B."/>
            <person name="Ji P."/>
            <person name="Sakyi L.B."/>
            <person name="Cui X."/>
            <person name="Yuan T."/>
            <person name="Jiang B."/>
            <person name="Yang W."/>
            <person name="Lam T.T.-Y."/>
            <person name="Chang Q."/>
            <person name="Ding S."/>
            <person name="Wang X."/>
            <person name="Zhu J."/>
            <person name="Ruan X."/>
            <person name="Zhao L."/>
            <person name="Wei J."/>
            <person name="Que T."/>
            <person name="Du C."/>
            <person name="Cheng J."/>
            <person name="Dai P."/>
            <person name="Han X."/>
            <person name="Huang E."/>
            <person name="Gao Y."/>
            <person name="Liu J."/>
            <person name="Shao H."/>
            <person name="Ye R."/>
            <person name="Li L."/>
            <person name="Wei W."/>
            <person name="Wang X."/>
            <person name="Wang C."/>
            <person name="Huo Q."/>
            <person name="Li W."/>
            <person name="Guo W."/>
            <person name="Chen H."/>
            <person name="Chen S."/>
            <person name="Zhou L."/>
            <person name="Zhou L."/>
            <person name="Ni X."/>
            <person name="Tian J."/>
            <person name="Zhou Y."/>
            <person name="Sheng Y."/>
            <person name="Liu T."/>
            <person name="Pan Y."/>
            <person name="Xia L."/>
            <person name="Li J."/>
            <person name="Zhao F."/>
            <person name="Cao W."/>
        </authorList>
    </citation>
    <scope>NUCLEOTIDE SEQUENCE</scope>
    <source>
        <strain evidence="11">Rmic-2018</strain>
        <tissue evidence="11">Larvae</tissue>
    </source>
</reference>
<proteinExistence type="predicted"/>
<evidence type="ECO:0000256" key="3">
    <source>
        <dbReference type="ARBA" id="ARBA00022692"/>
    </source>
</evidence>
<dbReference type="PANTHER" id="PTHR24223:SF443">
    <property type="entry name" value="MULTIDRUG-RESISTANCE LIKE PROTEIN 1, ISOFORM I"/>
    <property type="match status" value="1"/>
</dbReference>
<evidence type="ECO:0000256" key="6">
    <source>
        <dbReference type="ARBA" id="ARBA00022840"/>
    </source>
</evidence>
<dbReference type="GO" id="GO:0016020">
    <property type="term" value="C:membrane"/>
    <property type="evidence" value="ECO:0007669"/>
    <property type="project" value="InterPro"/>
</dbReference>
<dbReference type="Proteomes" id="UP000821866">
    <property type="component" value="Chromosome 3"/>
</dbReference>
<dbReference type="PROSITE" id="PS50929">
    <property type="entry name" value="ABC_TM1F"/>
    <property type="match status" value="1"/>
</dbReference>
<evidence type="ECO:0000256" key="4">
    <source>
        <dbReference type="ARBA" id="ARBA00022737"/>
    </source>
</evidence>
<keyword evidence="8 9" id="KW-0472">Membrane</keyword>
<keyword evidence="3 9" id="KW-0812">Transmembrane</keyword>
<dbReference type="AlphaFoldDB" id="A0A9J6E8E7"/>
<evidence type="ECO:0000313" key="12">
    <source>
        <dbReference type="Proteomes" id="UP000821866"/>
    </source>
</evidence>
<comment type="subcellular location">
    <subcellularLocation>
        <location evidence="1">Endomembrane system</location>
        <topology evidence="1">Multi-pass membrane protein</topology>
    </subcellularLocation>
</comment>